<gene>
    <name evidence="3" type="ORF">Pmi06nite_15240</name>
</gene>
<evidence type="ECO:0000256" key="2">
    <source>
        <dbReference type="SAM" id="Phobius"/>
    </source>
</evidence>
<feature type="transmembrane region" description="Helical" evidence="2">
    <location>
        <begin position="64"/>
        <end position="87"/>
    </location>
</feature>
<protein>
    <recommendedName>
        <fullName evidence="5">DUF4190 domain-containing protein</fullName>
    </recommendedName>
</protein>
<reference evidence="3 4" key="1">
    <citation type="submission" date="2021-01" db="EMBL/GenBank/DDBJ databases">
        <title>Whole genome shotgun sequence of Planotetraspora mira NBRC 15435.</title>
        <authorList>
            <person name="Komaki H."/>
            <person name="Tamura T."/>
        </authorList>
    </citation>
    <scope>NUCLEOTIDE SEQUENCE [LARGE SCALE GENOMIC DNA]</scope>
    <source>
        <strain evidence="3 4">NBRC 15435</strain>
    </source>
</reference>
<comment type="caution">
    <text evidence="3">The sequence shown here is derived from an EMBL/GenBank/DDBJ whole genome shotgun (WGS) entry which is preliminary data.</text>
</comment>
<sequence length="193" mass="19882">MVLPDQPQSPYPYADPGAAPQPRTTNGLSIAGFILAFFVAPIGFILSIIGLVTAGRRGQKGKGLAIAGIIISLLAMVAGVALVVTVFKNAATILDPGCTEGKAVILSEDATNLSSDPETLKKQLGTTVDKLNAAAAKANSDDVRKSLTALASDYDSLVKALENKEAPPADLQTRVTQHGNDLDALCTIGGAQQ</sequence>
<dbReference type="EMBL" id="BOOO01000008">
    <property type="protein sequence ID" value="GII28082.1"/>
    <property type="molecule type" value="Genomic_DNA"/>
</dbReference>
<keyword evidence="2" id="KW-1133">Transmembrane helix</keyword>
<feature type="region of interest" description="Disordered" evidence="1">
    <location>
        <begin position="1"/>
        <end position="20"/>
    </location>
</feature>
<keyword evidence="2" id="KW-0472">Membrane</keyword>
<evidence type="ECO:0000256" key="1">
    <source>
        <dbReference type="SAM" id="MobiDB-lite"/>
    </source>
</evidence>
<organism evidence="3 4">
    <name type="scientific">Planotetraspora mira</name>
    <dbReference type="NCBI Taxonomy" id="58121"/>
    <lineage>
        <taxon>Bacteria</taxon>
        <taxon>Bacillati</taxon>
        <taxon>Actinomycetota</taxon>
        <taxon>Actinomycetes</taxon>
        <taxon>Streptosporangiales</taxon>
        <taxon>Streptosporangiaceae</taxon>
        <taxon>Planotetraspora</taxon>
    </lineage>
</organism>
<proteinExistence type="predicted"/>
<dbReference type="AlphaFoldDB" id="A0A8J3TLP7"/>
<dbReference type="Proteomes" id="UP000650628">
    <property type="component" value="Unassembled WGS sequence"/>
</dbReference>
<keyword evidence="2" id="KW-0812">Transmembrane</keyword>
<evidence type="ECO:0000313" key="4">
    <source>
        <dbReference type="Proteomes" id="UP000650628"/>
    </source>
</evidence>
<evidence type="ECO:0000313" key="3">
    <source>
        <dbReference type="EMBL" id="GII28082.1"/>
    </source>
</evidence>
<name>A0A8J3TLP7_9ACTN</name>
<keyword evidence="4" id="KW-1185">Reference proteome</keyword>
<accession>A0A8J3TLP7</accession>
<feature type="transmembrane region" description="Helical" evidence="2">
    <location>
        <begin position="30"/>
        <end position="52"/>
    </location>
</feature>
<evidence type="ECO:0008006" key="5">
    <source>
        <dbReference type="Google" id="ProtNLM"/>
    </source>
</evidence>